<keyword evidence="3" id="KW-1185">Reference proteome</keyword>
<name>A0AA39K728_9AGAR</name>
<evidence type="ECO:0000313" key="2">
    <source>
        <dbReference type="EMBL" id="KAK0454620.1"/>
    </source>
</evidence>
<evidence type="ECO:0000313" key="3">
    <source>
        <dbReference type="Proteomes" id="UP001175226"/>
    </source>
</evidence>
<dbReference type="AlphaFoldDB" id="A0AA39K728"/>
<protein>
    <submittedName>
        <fullName evidence="2">Uncharacterized protein</fullName>
    </submittedName>
</protein>
<evidence type="ECO:0000256" key="1">
    <source>
        <dbReference type="SAM" id="Phobius"/>
    </source>
</evidence>
<reference evidence="2" key="1">
    <citation type="submission" date="2023-06" db="EMBL/GenBank/DDBJ databases">
        <authorList>
            <consortium name="Lawrence Berkeley National Laboratory"/>
            <person name="Ahrendt S."/>
            <person name="Sahu N."/>
            <person name="Indic B."/>
            <person name="Wong-Bajracharya J."/>
            <person name="Merenyi Z."/>
            <person name="Ke H.-M."/>
            <person name="Monk M."/>
            <person name="Kocsube S."/>
            <person name="Drula E."/>
            <person name="Lipzen A."/>
            <person name="Balint B."/>
            <person name="Henrissat B."/>
            <person name="Andreopoulos B."/>
            <person name="Martin F.M."/>
            <person name="Harder C.B."/>
            <person name="Rigling D."/>
            <person name="Ford K.L."/>
            <person name="Foster G.D."/>
            <person name="Pangilinan J."/>
            <person name="Papanicolaou A."/>
            <person name="Barry K."/>
            <person name="LaButti K."/>
            <person name="Viragh M."/>
            <person name="Koriabine M."/>
            <person name="Yan M."/>
            <person name="Riley R."/>
            <person name="Champramary S."/>
            <person name="Plett K.L."/>
            <person name="Tsai I.J."/>
            <person name="Slot J."/>
            <person name="Sipos G."/>
            <person name="Plett J."/>
            <person name="Nagy L.G."/>
            <person name="Grigoriev I.V."/>
        </authorList>
    </citation>
    <scope>NUCLEOTIDE SEQUENCE</scope>
    <source>
        <strain evidence="2">FPL87.14</strain>
    </source>
</reference>
<comment type="caution">
    <text evidence="2">The sequence shown here is derived from an EMBL/GenBank/DDBJ whole genome shotgun (WGS) entry which is preliminary data.</text>
</comment>
<dbReference type="EMBL" id="JAUEPT010000002">
    <property type="protein sequence ID" value="KAK0454620.1"/>
    <property type="molecule type" value="Genomic_DNA"/>
</dbReference>
<dbReference type="Proteomes" id="UP001175226">
    <property type="component" value="Unassembled WGS sequence"/>
</dbReference>
<accession>A0AA39K728</accession>
<organism evidence="2 3">
    <name type="scientific">Armillaria borealis</name>
    <dbReference type="NCBI Taxonomy" id="47425"/>
    <lineage>
        <taxon>Eukaryota</taxon>
        <taxon>Fungi</taxon>
        <taxon>Dikarya</taxon>
        <taxon>Basidiomycota</taxon>
        <taxon>Agaricomycotina</taxon>
        <taxon>Agaricomycetes</taxon>
        <taxon>Agaricomycetidae</taxon>
        <taxon>Agaricales</taxon>
        <taxon>Marasmiineae</taxon>
        <taxon>Physalacriaceae</taxon>
        <taxon>Armillaria</taxon>
    </lineage>
</organism>
<keyword evidence="1" id="KW-0472">Membrane</keyword>
<keyword evidence="1" id="KW-1133">Transmembrane helix</keyword>
<feature type="transmembrane region" description="Helical" evidence="1">
    <location>
        <begin position="246"/>
        <end position="264"/>
    </location>
</feature>
<gene>
    <name evidence="2" type="ORF">EV421DRAFT_1758002</name>
</gene>
<sequence length="289" mass="34353">MDLHSKRPISFSAARRLGRAQPRPVKDTRRNALKALKVFFQDNVFLFCQSPEEVAKYRLEARNEDWKMCRLNGTLPHTNPPSNEYYPFHPWQYATDGVTFSRYVQVEFYSQLNMLYHQMEPDIDMMFRLDEYGGLDLRALRRNWGLQTCVPIHPSRWELEDPADRDWLSPLALANLCERGVRIKFTEPLVSKSTIRQRQLRASYRAFRSFSDLFLCYFISRLDQYTPLAEWHRAYQKVPAKKLEEIETTLLGFFVVFTIGLILYYHQVDLWALAVWFKNIVLCIFPYVQ</sequence>
<proteinExistence type="predicted"/>
<keyword evidence="1" id="KW-0812">Transmembrane</keyword>
<feature type="transmembrane region" description="Helical" evidence="1">
    <location>
        <begin position="270"/>
        <end position="288"/>
    </location>
</feature>